<keyword evidence="1" id="KW-0614">Plasmid</keyword>
<reference evidence="2" key="1">
    <citation type="submission" date="2016-10" db="EMBL/GenBank/DDBJ databases">
        <title>Comparative genomics uncovers the prolific and rare metabolic potential of the cyanobacterial genus Moorea.</title>
        <authorList>
            <person name="Leao T."/>
            <person name="Castelao G."/>
            <person name="Korobeynikov A."/>
            <person name="Monroe E.A."/>
            <person name="Podell S."/>
            <person name="Glukhov E."/>
            <person name="Allen E."/>
            <person name="Gerwick W.H."/>
            <person name="Gerwick L."/>
        </authorList>
    </citation>
    <scope>NUCLEOTIDE SEQUENCE [LARGE SCALE GENOMIC DNA]</scope>
    <source>
        <strain evidence="2">JHB</strain>
        <plasmid evidence="2">Plasmid unnamed1</plasmid>
    </source>
</reference>
<gene>
    <name evidence="1" type="ORF">BJP36_35430</name>
</gene>
<geneLocation type="plasmid" evidence="1">
    <name>unnamed1</name>
</geneLocation>
<proteinExistence type="predicted"/>
<sequence length="143" mass="16693">MTTEELPGSDWLDWLLYNDRFLLAHSMHQRFVAHKTINGYWFAHRIMHQRVRTNLLGVSSDLCCGLLELAAINISLPDNEYWVDCANYEFSTYPVCSLSTADATMQLIDEYMRATHGLNTIPPTEQWDSLKKFRDWIVYLSNN</sequence>
<dbReference type="AlphaFoldDB" id="A0A1D9GBR7"/>
<accession>A0A1D9GBR7</accession>
<name>A0A1D9GBR7_MOOP1</name>
<protein>
    <submittedName>
        <fullName evidence="1">Uncharacterized protein</fullName>
    </submittedName>
</protein>
<organism evidence="1 2">
    <name type="scientific">Moorena producens (strain JHB)</name>
    <dbReference type="NCBI Taxonomy" id="1454205"/>
    <lineage>
        <taxon>Bacteria</taxon>
        <taxon>Bacillati</taxon>
        <taxon>Cyanobacteriota</taxon>
        <taxon>Cyanophyceae</taxon>
        <taxon>Coleofasciculales</taxon>
        <taxon>Coleofasciculaceae</taxon>
        <taxon>Moorena</taxon>
    </lineage>
</organism>
<evidence type="ECO:0000313" key="1">
    <source>
        <dbReference type="EMBL" id="AOY85053.1"/>
    </source>
</evidence>
<evidence type="ECO:0000313" key="2">
    <source>
        <dbReference type="Proteomes" id="UP000176944"/>
    </source>
</evidence>
<dbReference type="Proteomes" id="UP000176944">
    <property type="component" value="Plasmid unnamed1"/>
</dbReference>
<dbReference type="EMBL" id="CP017709">
    <property type="protein sequence ID" value="AOY85053.1"/>
    <property type="molecule type" value="Genomic_DNA"/>
</dbReference>